<organism evidence="2 3">
    <name type="scientific">Serendipita vermifera MAFF 305830</name>
    <dbReference type="NCBI Taxonomy" id="933852"/>
    <lineage>
        <taxon>Eukaryota</taxon>
        <taxon>Fungi</taxon>
        <taxon>Dikarya</taxon>
        <taxon>Basidiomycota</taxon>
        <taxon>Agaricomycotina</taxon>
        <taxon>Agaricomycetes</taxon>
        <taxon>Sebacinales</taxon>
        <taxon>Serendipitaceae</taxon>
        <taxon>Serendipita</taxon>
    </lineage>
</organism>
<keyword evidence="1" id="KW-0472">Membrane</keyword>
<accession>A0A0C2XHA0</accession>
<evidence type="ECO:0000256" key="1">
    <source>
        <dbReference type="SAM" id="Phobius"/>
    </source>
</evidence>
<evidence type="ECO:0008006" key="4">
    <source>
        <dbReference type="Google" id="ProtNLM"/>
    </source>
</evidence>
<proteinExistence type="predicted"/>
<keyword evidence="3" id="KW-1185">Reference proteome</keyword>
<keyword evidence="1" id="KW-0812">Transmembrane</keyword>
<evidence type="ECO:0000313" key="3">
    <source>
        <dbReference type="Proteomes" id="UP000054097"/>
    </source>
</evidence>
<sequence length="101" mass="11458">MDFPIDQTGRRPLRLRAGLLACSPLCRSSGTRPIPLSVVEYVRFLVCVRVSIFFLLLSPYTYIYTSSAFVTSPSLPSPTVFRARRFLPFLEHGRAYISDLL</sequence>
<dbReference type="HOGENOM" id="CLU_2293424_0_0_1"/>
<keyword evidence="1" id="KW-1133">Transmembrane helix</keyword>
<feature type="transmembrane region" description="Helical" evidence="1">
    <location>
        <begin position="41"/>
        <end position="63"/>
    </location>
</feature>
<reference evidence="2 3" key="1">
    <citation type="submission" date="2014-04" db="EMBL/GenBank/DDBJ databases">
        <authorList>
            <consortium name="DOE Joint Genome Institute"/>
            <person name="Kuo A."/>
            <person name="Zuccaro A."/>
            <person name="Kohler A."/>
            <person name="Nagy L.G."/>
            <person name="Floudas D."/>
            <person name="Copeland A."/>
            <person name="Barry K.W."/>
            <person name="Cichocki N."/>
            <person name="Veneault-Fourrey C."/>
            <person name="LaButti K."/>
            <person name="Lindquist E.A."/>
            <person name="Lipzen A."/>
            <person name="Lundell T."/>
            <person name="Morin E."/>
            <person name="Murat C."/>
            <person name="Sun H."/>
            <person name="Tunlid A."/>
            <person name="Henrissat B."/>
            <person name="Grigoriev I.V."/>
            <person name="Hibbett D.S."/>
            <person name="Martin F."/>
            <person name="Nordberg H.P."/>
            <person name="Cantor M.N."/>
            <person name="Hua S.X."/>
        </authorList>
    </citation>
    <scope>NUCLEOTIDE SEQUENCE [LARGE SCALE GENOMIC DNA]</scope>
    <source>
        <strain evidence="2 3">MAFF 305830</strain>
    </source>
</reference>
<dbReference type="AlphaFoldDB" id="A0A0C2XHA0"/>
<reference evidence="3" key="2">
    <citation type="submission" date="2015-01" db="EMBL/GenBank/DDBJ databases">
        <title>Evolutionary Origins and Diversification of the Mycorrhizal Mutualists.</title>
        <authorList>
            <consortium name="DOE Joint Genome Institute"/>
            <consortium name="Mycorrhizal Genomics Consortium"/>
            <person name="Kohler A."/>
            <person name="Kuo A."/>
            <person name="Nagy L.G."/>
            <person name="Floudas D."/>
            <person name="Copeland A."/>
            <person name="Barry K.W."/>
            <person name="Cichocki N."/>
            <person name="Veneault-Fourrey C."/>
            <person name="LaButti K."/>
            <person name="Lindquist E.A."/>
            <person name="Lipzen A."/>
            <person name="Lundell T."/>
            <person name="Morin E."/>
            <person name="Murat C."/>
            <person name="Riley R."/>
            <person name="Ohm R."/>
            <person name="Sun H."/>
            <person name="Tunlid A."/>
            <person name="Henrissat B."/>
            <person name="Grigoriev I.V."/>
            <person name="Hibbett D.S."/>
            <person name="Martin F."/>
        </authorList>
    </citation>
    <scope>NUCLEOTIDE SEQUENCE [LARGE SCALE GENOMIC DNA]</scope>
    <source>
        <strain evidence="3">MAFF 305830</strain>
    </source>
</reference>
<evidence type="ECO:0000313" key="2">
    <source>
        <dbReference type="EMBL" id="KIM28477.1"/>
    </source>
</evidence>
<name>A0A0C2XHA0_SERVB</name>
<dbReference type="Proteomes" id="UP000054097">
    <property type="component" value="Unassembled WGS sequence"/>
</dbReference>
<dbReference type="EMBL" id="KN824293">
    <property type="protein sequence ID" value="KIM28477.1"/>
    <property type="molecule type" value="Genomic_DNA"/>
</dbReference>
<gene>
    <name evidence="2" type="ORF">M408DRAFT_142671</name>
</gene>
<protein>
    <recommendedName>
        <fullName evidence="4">Transmembrane protein</fullName>
    </recommendedName>
</protein>